<reference evidence="1" key="1">
    <citation type="submission" date="2020-10" db="EMBL/GenBank/DDBJ databases">
        <authorList>
            <person name="Gilroy R."/>
        </authorList>
    </citation>
    <scope>NUCLEOTIDE SEQUENCE</scope>
    <source>
        <strain evidence="1">ChiGjej1B1-19959</strain>
    </source>
</reference>
<dbReference type="Proteomes" id="UP000824071">
    <property type="component" value="Unassembled WGS sequence"/>
</dbReference>
<evidence type="ECO:0000313" key="1">
    <source>
        <dbReference type="EMBL" id="HIU36452.1"/>
    </source>
</evidence>
<name>A0A9D1IFN1_9FIRM</name>
<accession>A0A9D1IFN1</accession>
<dbReference type="InterPro" id="IPR036593">
    <property type="entry name" value="CPE0013-like_sf"/>
</dbReference>
<dbReference type="EMBL" id="DVMW01000043">
    <property type="protein sequence ID" value="HIU36452.1"/>
    <property type="molecule type" value="Genomic_DNA"/>
</dbReference>
<gene>
    <name evidence="1" type="ORF">IAC53_07610</name>
</gene>
<sequence>MKTKELICVSCPIGCAVTVTLDDNNEVVSVTGNTCKRGDSYARQECTHPERMLTSTVKVTGGRLPVVPVKSARPVPKELLLDCMKEINQVTVEAPVHIGDVVLSNILNTGVDIVATNEA</sequence>
<evidence type="ECO:0000313" key="2">
    <source>
        <dbReference type="Proteomes" id="UP000824071"/>
    </source>
</evidence>
<dbReference type="Gene3D" id="3.10.530.10">
    <property type="entry name" value="CPE0013-like"/>
    <property type="match status" value="1"/>
</dbReference>
<organism evidence="1 2">
    <name type="scientific">Candidatus Fimenecus excrementigallinarum</name>
    <dbReference type="NCBI Taxonomy" id="2840816"/>
    <lineage>
        <taxon>Bacteria</taxon>
        <taxon>Bacillati</taxon>
        <taxon>Bacillota</taxon>
        <taxon>Clostridia</taxon>
        <taxon>Candidatus Fimenecus</taxon>
    </lineage>
</organism>
<dbReference type="SUPFAM" id="SSF160148">
    <property type="entry name" value="CPE0013-like"/>
    <property type="match status" value="1"/>
</dbReference>
<dbReference type="PANTHER" id="PTHR39450:SF1">
    <property type="entry name" value="DUF1667 DOMAIN-CONTAINING PROTEIN"/>
    <property type="match status" value="1"/>
</dbReference>
<dbReference type="AlphaFoldDB" id="A0A9D1IFN1"/>
<reference evidence="1" key="2">
    <citation type="journal article" date="2021" name="PeerJ">
        <title>Extensive microbial diversity within the chicken gut microbiome revealed by metagenomics and culture.</title>
        <authorList>
            <person name="Gilroy R."/>
            <person name="Ravi A."/>
            <person name="Getino M."/>
            <person name="Pursley I."/>
            <person name="Horton D.L."/>
            <person name="Alikhan N.F."/>
            <person name="Baker D."/>
            <person name="Gharbi K."/>
            <person name="Hall N."/>
            <person name="Watson M."/>
            <person name="Adriaenssens E.M."/>
            <person name="Foster-Nyarko E."/>
            <person name="Jarju S."/>
            <person name="Secka A."/>
            <person name="Antonio M."/>
            <person name="Oren A."/>
            <person name="Chaudhuri R.R."/>
            <person name="La Ragione R."/>
            <person name="Hildebrand F."/>
            <person name="Pallen M.J."/>
        </authorList>
    </citation>
    <scope>NUCLEOTIDE SEQUENCE</scope>
    <source>
        <strain evidence="1">ChiGjej1B1-19959</strain>
    </source>
</reference>
<proteinExistence type="predicted"/>
<dbReference type="SUPFAM" id="SSF53706">
    <property type="entry name" value="Formate dehydrogenase/DMSO reductase, domains 1-3"/>
    <property type="match status" value="1"/>
</dbReference>
<dbReference type="Pfam" id="PF07892">
    <property type="entry name" value="DUF1667"/>
    <property type="match status" value="1"/>
</dbReference>
<protein>
    <submittedName>
        <fullName evidence="1">DUF1667 domain-containing protein</fullName>
    </submittedName>
</protein>
<dbReference type="PANTHER" id="PTHR39450">
    <property type="entry name" value="MOLYBDOPTERIN OXIDOREDUCTASE, 4FE-4S CLUSTER-BINDING SUBUNIT"/>
    <property type="match status" value="1"/>
</dbReference>
<comment type="caution">
    <text evidence="1">The sequence shown here is derived from an EMBL/GenBank/DDBJ whole genome shotgun (WGS) entry which is preliminary data.</text>
</comment>
<dbReference type="InterPro" id="IPR012460">
    <property type="entry name" value="DUF1667"/>
</dbReference>